<evidence type="ECO:0000313" key="1">
    <source>
        <dbReference type="EMBL" id="KAK7303537.1"/>
    </source>
</evidence>
<protein>
    <submittedName>
        <fullName evidence="1">Uncharacterized protein</fullName>
    </submittedName>
</protein>
<sequence>MDFFPHHQNLFHMDSLPPSSSLLYPFFPNDHATVMLYYDYATTTHSPSLYLYVEVVEFVTMEWDMQCDEKLGKYTDKIDEN</sequence>
<accession>A0AAN9JQR2</accession>
<dbReference type="Proteomes" id="UP001359559">
    <property type="component" value="Unassembled WGS sequence"/>
</dbReference>
<dbReference type="AlphaFoldDB" id="A0AAN9JQR2"/>
<keyword evidence="2" id="KW-1185">Reference proteome</keyword>
<reference evidence="1 2" key="1">
    <citation type="submission" date="2024-01" db="EMBL/GenBank/DDBJ databases">
        <title>The genomes of 5 underutilized Papilionoideae crops provide insights into root nodulation and disease resistance.</title>
        <authorList>
            <person name="Yuan L."/>
        </authorList>
    </citation>
    <scope>NUCLEOTIDE SEQUENCE [LARGE SCALE GENOMIC DNA]</scope>
    <source>
        <strain evidence="1">LY-2023</strain>
        <tissue evidence="1">Leaf</tissue>
    </source>
</reference>
<name>A0AAN9JQR2_CLITE</name>
<proteinExistence type="predicted"/>
<dbReference type="EMBL" id="JAYKXN010000003">
    <property type="protein sequence ID" value="KAK7303537.1"/>
    <property type="molecule type" value="Genomic_DNA"/>
</dbReference>
<organism evidence="1 2">
    <name type="scientific">Clitoria ternatea</name>
    <name type="common">Butterfly pea</name>
    <dbReference type="NCBI Taxonomy" id="43366"/>
    <lineage>
        <taxon>Eukaryota</taxon>
        <taxon>Viridiplantae</taxon>
        <taxon>Streptophyta</taxon>
        <taxon>Embryophyta</taxon>
        <taxon>Tracheophyta</taxon>
        <taxon>Spermatophyta</taxon>
        <taxon>Magnoliopsida</taxon>
        <taxon>eudicotyledons</taxon>
        <taxon>Gunneridae</taxon>
        <taxon>Pentapetalae</taxon>
        <taxon>rosids</taxon>
        <taxon>fabids</taxon>
        <taxon>Fabales</taxon>
        <taxon>Fabaceae</taxon>
        <taxon>Papilionoideae</taxon>
        <taxon>50 kb inversion clade</taxon>
        <taxon>NPAAA clade</taxon>
        <taxon>indigoferoid/millettioid clade</taxon>
        <taxon>Phaseoleae</taxon>
        <taxon>Clitoria</taxon>
    </lineage>
</organism>
<gene>
    <name evidence="1" type="ORF">RJT34_14444</name>
</gene>
<evidence type="ECO:0000313" key="2">
    <source>
        <dbReference type="Proteomes" id="UP001359559"/>
    </source>
</evidence>
<comment type="caution">
    <text evidence="1">The sequence shown here is derived from an EMBL/GenBank/DDBJ whole genome shotgun (WGS) entry which is preliminary data.</text>
</comment>